<accession>A0A397VEG7</accession>
<keyword evidence="1" id="KW-0472">Membrane</keyword>
<name>A0A397VEG7_9GLOM</name>
<comment type="caution">
    <text evidence="2">The sequence shown here is derived from an EMBL/GenBank/DDBJ whole genome shotgun (WGS) entry which is preliminary data.</text>
</comment>
<keyword evidence="3" id="KW-1185">Reference proteome</keyword>
<keyword evidence="1" id="KW-0812">Transmembrane</keyword>
<keyword evidence="1" id="KW-1133">Transmembrane helix</keyword>
<evidence type="ECO:0000256" key="1">
    <source>
        <dbReference type="SAM" id="Phobius"/>
    </source>
</evidence>
<feature type="transmembrane region" description="Helical" evidence="1">
    <location>
        <begin position="61"/>
        <end position="77"/>
    </location>
</feature>
<dbReference type="AlphaFoldDB" id="A0A397VEG7"/>
<dbReference type="EMBL" id="QKWP01000420">
    <property type="protein sequence ID" value="RIB20382.1"/>
    <property type="molecule type" value="Genomic_DNA"/>
</dbReference>
<sequence length="78" mass="9724">MFMVVRNDRHLLTIVCLRYKFFAFVLYSFFSMKKTFSMFLEGGHLFSTHTLYLYRFTHIKYYCYFIVTVRFFLYTLTF</sequence>
<organism evidence="2 3">
    <name type="scientific">Gigaspora rosea</name>
    <dbReference type="NCBI Taxonomy" id="44941"/>
    <lineage>
        <taxon>Eukaryota</taxon>
        <taxon>Fungi</taxon>
        <taxon>Fungi incertae sedis</taxon>
        <taxon>Mucoromycota</taxon>
        <taxon>Glomeromycotina</taxon>
        <taxon>Glomeromycetes</taxon>
        <taxon>Diversisporales</taxon>
        <taxon>Gigasporaceae</taxon>
        <taxon>Gigaspora</taxon>
    </lineage>
</organism>
<evidence type="ECO:0000313" key="2">
    <source>
        <dbReference type="EMBL" id="RIB20382.1"/>
    </source>
</evidence>
<gene>
    <name evidence="2" type="ORF">C2G38_2080944</name>
</gene>
<proteinExistence type="predicted"/>
<protein>
    <submittedName>
        <fullName evidence="2">Uncharacterized protein</fullName>
    </submittedName>
</protein>
<reference evidence="2 3" key="1">
    <citation type="submission" date="2018-06" db="EMBL/GenBank/DDBJ databases">
        <title>Comparative genomics reveals the genomic features of Rhizophagus irregularis, R. cerebriforme, R. diaphanum and Gigaspora rosea, and their symbiotic lifestyle signature.</title>
        <authorList>
            <person name="Morin E."/>
            <person name="San Clemente H."/>
            <person name="Chen E.C.H."/>
            <person name="De La Providencia I."/>
            <person name="Hainaut M."/>
            <person name="Kuo A."/>
            <person name="Kohler A."/>
            <person name="Murat C."/>
            <person name="Tang N."/>
            <person name="Roy S."/>
            <person name="Loubradou J."/>
            <person name="Henrissat B."/>
            <person name="Grigoriev I.V."/>
            <person name="Corradi N."/>
            <person name="Roux C."/>
            <person name="Martin F.M."/>
        </authorList>
    </citation>
    <scope>NUCLEOTIDE SEQUENCE [LARGE SCALE GENOMIC DNA]</scope>
    <source>
        <strain evidence="2 3">DAOM 194757</strain>
    </source>
</reference>
<evidence type="ECO:0000313" key="3">
    <source>
        <dbReference type="Proteomes" id="UP000266673"/>
    </source>
</evidence>
<dbReference type="Proteomes" id="UP000266673">
    <property type="component" value="Unassembled WGS sequence"/>
</dbReference>
<feature type="transmembrane region" description="Helical" evidence="1">
    <location>
        <begin position="12"/>
        <end position="30"/>
    </location>
</feature>